<dbReference type="InterPro" id="IPR022764">
    <property type="entry name" value="Peptidase_S54_rhomboid_dom"/>
</dbReference>
<feature type="transmembrane region" description="Helical" evidence="5">
    <location>
        <begin position="61"/>
        <end position="84"/>
    </location>
</feature>
<keyword evidence="7" id="KW-0645">Protease</keyword>
<dbReference type="GO" id="GO:0006508">
    <property type="term" value="P:proteolysis"/>
    <property type="evidence" value="ECO:0007669"/>
    <property type="project" value="UniProtKB-KW"/>
</dbReference>
<keyword evidence="8" id="KW-1185">Reference proteome</keyword>
<evidence type="ECO:0000313" key="7">
    <source>
        <dbReference type="EMBL" id="MCD2194466.1"/>
    </source>
</evidence>
<evidence type="ECO:0000256" key="3">
    <source>
        <dbReference type="ARBA" id="ARBA00022989"/>
    </source>
</evidence>
<organism evidence="7 8">
    <name type="scientific">Actinomycetospora endophytica</name>
    <dbReference type="NCBI Taxonomy" id="2291215"/>
    <lineage>
        <taxon>Bacteria</taxon>
        <taxon>Bacillati</taxon>
        <taxon>Actinomycetota</taxon>
        <taxon>Actinomycetes</taxon>
        <taxon>Pseudonocardiales</taxon>
        <taxon>Pseudonocardiaceae</taxon>
        <taxon>Actinomycetospora</taxon>
    </lineage>
</organism>
<dbReference type="RefSeq" id="WP_230735096.1">
    <property type="nucleotide sequence ID" value="NZ_JAJNDB010000002.1"/>
</dbReference>
<comment type="caution">
    <text evidence="7">The sequence shown here is derived from an EMBL/GenBank/DDBJ whole genome shotgun (WGS) entry which is preliminary data.</text>
</comment>
<sequence>MLIFLAVLWAIEAADQFVFANALDQDGIRPREVDGLAGILWAPLLHASWAHLIANSLPFLILGFFVLAGGLGQFIAVTALIWLLGGFLTWLTGGFGVTIGASGVIFGWLAFLLFRGFFARSGRQIALAVVLLLLYGSVLWGILPGTPGVSWQAHLFGALSGILAARLVASADRRTARGSPPTGPVSPSPVGP</sequence>
<protein>
    <submittedName>
        <fullName evidence="7">Rhomboid family intramembrane serine protease</fullName>
    </submittedName>
</protein>
<evidence type="ECO:0000313" key="8">
    <source>
        <dbReference type="Proteomes" id="UP001199469"/>
    </source>
</evidence>
<dbReference type="InterPro" id="IPR035952">
    <property type="entry name" value="Rhomboid-like_sf"/>
</dbReference>
<comment type="subcellular location">
    <subcellularLocation>
        <location evidence="1">Membrane</location>
        <topology evidence="1">Multi-pass membrane protein</topology>
    </subcellularLocation>
</comment>
<dbReference type="Proteomes" id="UP001199469">
    <property type="component" value="Unassembled WGS sequence"/>
</dbReference>
<dbReference type="SUPFAM" id="SSF144091">
    <property type="entry name" value="Rhomboid-like"/>
    <property type="match status" value="1"/>
</dbReference>
<dbReference type="GO" id="GO:0008233">
    <property type="term" value="F:peptidase activity"/>
    <property type="evidence" value="ECO:0007669"/>
    <property type="project" value="UniProtKB-KW"/>
</dbReference>
<evidence type="ECO:0000256" key="4">
    <source>
        <dbReference type="ARBA" id="ARBA00023136"/>
    </source>
</evidence>
<feature type="domain" description="Peptidase S54 rhomboid" evidence="6">
    <location>
        <begin position="39"/>
        <end position="168"/>
    </location>
</feature>
<reference evidence="7 8" key="1">
    <citation type="submission" date="2021-11" db="EMBL/GenBank/DDBJ databases">
        <title>Draft genome sequence of Actinomycetospora sp. SF1 isolated from the rhizosphere soil.</title>
        <authorList>
            <person name="Duangmal K."/>
            <person name="Chantavorakit T."/>
        </authorList>
    </citation>
    <scope>NUCLEOTIDE SEQUENCE [LARGE SCALE GENOMIC DNA]</scope>
    <source>
        <strain evidence="7 8">TBRC 5722</strain>
    </source>
</reference>
<proteinExistence type="predicted"/>
<dbReference type="Pfam" id="PF01694">
    <property type="entry name" value="Rhomboid"/>
    <property type="match status" value="1"/>
</dbReference>
<accession>A0ABS8P8A1</accession>
<dbReference type="EMBL" id="JAJNDB010000002">
    <property type="protein sequence ID" value="MCD2194466.1"/>
    <property type="molecule type" value="Genomic_DNA"/>
</dbReference>
<keyword evidence="2 5" id="KW-0812">Transmembrane</keyword>
<evidence type="ECO:0000256" key="5">
    <source>
        <dbReference type="SAM" id="Phobius"/>
    </source>
</evidence>
<name>A0ABS8P8A1_9PSEU</name>
<keyword evidence="4 5" id="KW-0472">Membrane</keyword>
<keyword evidence="3 5" id="KW-1133">Transmembrane helix</keyword>
<evidence type="ECO:0000256" key="1">
    <source>
        <dbReference type="ARBA" id="ARBA00004141"/>
    </source>
</evidence>
<feature type="transmembrane region" description="Helical" evidence="5">
    <location>
        <begin position="90"/>
        <end position="113"/>
    </location>
</feature>
<dbReference type="PANTHER" id="PTHR43066">
    <property type="entry name" value="RHOMBOID-RELATED PROTEIN"/>
    <property type="match status" value="1"/>
</dbReference>
<keyword evidence="7" id="KW-0378">Hydrolase</keyword>
<dbReference type="Gene3D" id="1.20.1540.10">
    <property type="entry name" value="Rhomboid-like"/>
    <property type="match status" value="1"/>
</dbReference>
<gene>
    <name evidence="7" type="ORF">LQ327_13910</name>
</gene>
<evidence type="ECO:0000256" key="2">
    <source>
        <dbReference type="ARBA" id="ARBA00022692"/>
    </source>
</evidence>
<feature type="transmembrane region" description="Helical" evidence="5">
    <location>
        <begin position="125"/>
        <end position="143"/>
    </location>
</feature>
<feature type="transmembrane region" description="Helical" evidence="5">
    <location>
        <begin position="149"/>
        <end position="169"/>
    </location>
</feature>
<evidence type="ECO:0000259" key="6">
    <source>
        <dbReference type="Pfam" id="PF01694"/>
    </source>
</evidence>